<sequence>MIEFITLQKEGITDFAKERNELLKKVESDWVFFVDSDEVISPVLRQEINQAVSNSTNGYYVTRRDFLFGKELKHGEFSRAGWFGNAKILRLGRKNAGKWKRSVHEYWDIKGKVGTLKNPLFHYPHPDLRSFIKNINYFSTLHANELLKEGKKSSPAKIVIWPVGKFVYNFIFRLGFLDGMVGFVVALMMSFHSFLSWSKEWQLQKYE</sequence>
<evidence type="ECO:0000313" key="2">
    <source>
        <dbReference type="EMBL" id="KKR70917.1"/>
    </source>
</evidence>
<organism evidence="2 3">
    <name type="scientific">Candidatus Woesebacteria bacterium GW2011_GWA2_40_7b</name>
    <dbReference type="NCBI Taxonomy" id="1618563"/>
    <lineage>
        <taxon>Bacteria</taxon>
        <taxon>Candidatus Woeseibacteriota</taxon>
    </lineage>
</organism>
<dbReference type="Proteomes" id="UP000034562">
    <property type="component" value="Unassembled WGS sequence"/>
</dbReference>
<proteinExistence type="predicted"/>
<protein>
    <submittedName>
        <fullName evidence="2">Lipopolysaccharide biosynthesis glycosyltransferase</fullName>
    </submittedName>
</protein>
<keyword evidence="1" id="KW-1133">Transmembrane helix</keyword>
<accession>A0A0G0W6N6</accession>
<dbReference type="SUPFAM" id="SSF53448">
    <property type="entry name" value="Nucleotide-diphospho-sugar transferases"/>
    <property type="match status" value="1"/>
</dbReference>
<dbReference type="CDD" id="cd02511">
    <property type="entry name" value="Beta4Glucosyltransferase"/>
    <property type="match status" value="1"/>
</dbReference>
<evidence type="ECO:0000313" key="3">
    <source>
        <dbReference type="Proteomes" id="UP000034562"/>
    </source>
</evidence>
<dbReference type="PANTHER" id="PTHR43630">
    <property type="entry name" value="POLY-BETA-1,6-N-ACETYL-D-GLUCOSAMINE SYNTHASE"/>
    <property type="match status" value="1"/>
</dbReference>
<dbReference type="AlphaFoldDB" id="A0A0G0W6N6"/>
<comment type="caution">
    <text evidence="2">The sequence shown here is derived from an EMBL/GenBank/DDBJ whole genome shotgun (WGS) entry which is preliminary data.</text>
</comment>
<dbReference type="GO" id="GO:0016740">
    <property type="term" value="F:transferase activity"/>
    <property type="evidence" value="ECO:0007669"/>
    <property type="project" value="UniProtKB-KW"/>
</dbReference>
<reference evidence="2 3" key="1">
    <citation type="journal article" date="2015" name="Nature">
        <title>rRNA introns, odd ribosomes, and small enigmatic genomes across a large radiation of phyla.</title>
        <authorList>
            <person name="Brown C.T."/>
            <person name="Hug L.A."/>
            <person name="Thomas B.C."/>
            <person name="Sharon I."/>
            <person name="Castelle C.J."/>
            <person name="Singh A."/>
            <person name="Wilkins M.J."/>
            <person name="Williams K.H."/>
            <person name="Banfield J.F."/>
        </authorList>
    </citation>
    <scope>NUCLEOTIDE SEQUENCE [LARGE SCALE GENOMIC DNA]</scope>
</reference>
<keyword evidence="1" id="KW-0472">Membrane</keyword>
<evidence type="ECO:0000256" key="1">
    <source>
        <dbReference type="SAM" id="Phobius"/>
    </source>
</evidence>
<dbReference type="EMBL" id="LBZK01000013">
    <property type="protein sequence ID" value="KKR70917.1"/>
    <property type="molecule type" value="Genomic_DNA"/>
</dbReference>
<dbReference type="PANTHER" id="PTHR43630:SF2">
    <property type="entry name" value="GLYCOSYLTRANSFERASE"/>
    <property type="match status" value="1"/>
</dbReference>
<feature type="transmembrane region" description="Helical" evidence="1">
    <location>
        <begin position="170"/>
        <end position="191"/>
    </location>
</feature>
<dbReference type="STRING" id="1618563.UU12_C0013G0006"/>
<keyword evidence="1" id="KW-0812">Transmembrane</keyword>
<dbReference type="InterPro" id="IPR029044">
    <property type="entry name" value="Nucleotide-diphossugar_trans"/>
</dbReference>
<gene>
    <name evidence="2" type="ORF">UU12_C0013G0006</name>
</gene>
<name>A0A0G0W6N6_9BACT</name>
<keyword evidence="2" id="KW-0808">Transferase</keyword>